<dbReference type="EMBL" id="QHJG01000005">
    <property type="protein sequence ID" value="PWY56898.1"/>
    <property type="molecule type" value="Genomic_DNA"/>
</dbReference>
<gene>
    <name evidence="2" type="ORF">DGG96_04035</name>
    <name evidence="3" type="ORF">ELY20_05200</name>
</gene>
<accession>A0A317U6V2</accession>
<evidence type="ECO:0000256" key="1">
    <source>
        <dbReference type="SAM" id="Coils"/>
    </source>
</evidence>
<dbReference type="RefSeq" id="WP_110141682.1">
    <property type="nucleotide sequence ID" value="NZ_QHJG01000005.1"/>
</dbReference>
<protein>
    <submittedName>
        <fullName evidence="2">SdhA</fullName>
    </submittedName>
</protein>
<dbReference type="OrthoDB" id="5647347at2"/>
<comment type="caution">
    <text evidence="2">The sequence shown here is derived from an EMBL/GenBank/DDBJ whole genome shotgun (WGS) entry which is preliminary data.</text>
</comment>
<evidence type="ECO:0000313" key="4">
    <source>
        <dbReference type="Proteomes" id="UP000247152"/>
    </source>
</evidence>
<keyword evidence="5" id="KW-1185">Reference proteome</keyword>
<dbReference type="EMBL" id="RZGX01000005">
    <property type="protein sequence ID" value="RUR24460.1"/>
    <property type="molecule type" value="Genomic_DNA"/>
</dbReference>
<reference evidence="3 5" key="2">
    <citation type="submission" date="2018-12" db="EMBL/GenBank/DDBJ databases">
        <title>Legionella sp,whole genome shotgun sequence.</title>
        <authorList>
            <person name="Wu H."/>
        </authorList>
    </citation>
    <scope>NUCLEOTIDE SEQUENCE [LARGE SCALE GENOMIC DNA]</scope>
    <source>
        <strain evidence="3">Km489</strain>
        <strain evidence="5">km489</strain>
    </source>
</reference>
<evidence type="ECO:0000313" key="2">
    <source>
        <dbReference type="EMBL" id="PWY56898.1"/>
    </source>
</evidence>
<keyword evidence="1" id="KW-0175">Coiled coil</keyword>
<reference evidence="2 4" key="1">
    <citation type="submission" date="2018-05" db="EMBL/GenBank/DDBJ databases">
        <title>Legionella qingyii sp.nov., whole genome shotgun sequence.</title>
        <authorList>
            <person name="Wu H."/>
            <person name="Zhu Q."/>
            <person name="Hu C."/>
        </authorList>
    </citation>
    <scope>NUCLEOTIDE SEQUENCE [LARGE SCALE GENOMIC DNA]</scope>
    <source>
        <strain evidence="2 4">HEB18</strain>
    </source>
</reference>
<name>A0A317U6V2_9GAMM</name>
<feature type="coiled-coil region" evidence="1">
    <location>
        <begin position="355"/>
        <end position="401"/>
    </location>
</feature>
<evidence type="ECO:0000313" key="3">
    <source>
        <dbReference type="EMBL" id="RUR24460.1"/>
    </source>
</evidence>
<organism evidence="2 4">
    <name type="scientific">Legionella qingyii</name>
    <dbReference type="NCBI Taxonomy" id="2184757"/>
    <lineage>
        <taxon>Bacteria</taxon>
        <taxon>Pseudomonadati</taxon>
        <taxon>Pseudomonadota</taxon>
        <taxon>Gammaproteobacteria</taxon>
        <taxon>Legionellales</taxon>
        <taxon>Legionellaceae</taxon>
        <taxon>Legionella</taxon>
    </lineage>
</organism>
<proteinExistence type="predicted"/>
<dbReference type="Proteomes" id="UP000247152">
    <property type="component" value="Unassembled WGS sequence"/>
</dbReference>
<dbReference type="Proteomes" id="UP000287374">
    <property type="component" value="Unassembled WGS sequence"/>
</dbReference>
<evidence type="ECO:0000313" key="5">
    <source>
        <dbReference type="Proteomes" id="UP000287374"/>
    </source>
</evidence>
<sequence length="1900" mass="221536">MIFEEYVKLLESFKQNQISKILEQIDTKIFEILYSKHVSPRIVPYFPRYELCFMSDETKELQPGKLYISEQNGKVAYSVITPDKKTIENAVLDEIDAPSPFKYTIAPRIDVVKPQAGFFYVRMVETGLEYTVIDPSGKLVTAVIKREEFKINLRSDFSPKDLEPFMPEILNITSKRNHTPPFTLDALRARVLSATSRKGHTNWAPFANYSLDPDNISQIKKLINALYYARLTFLDLENIDVRDLKRSFWDLKLLYNKTINLAYEASYLLTHLDIDLKDMFQEELSLILPLFNQIQVFAEKYAKENESIVKSFDPLPLAYKAGTVAGITVDQMRPISSDVDYNFLAQFSAVLPSYIDKLTNYIKQFSSEIKESEEKLNKEKLDELQNAALNLLNEIENLKGNSVFVSLKFLNYIHIIRNVITLSMSSLEQIGELSESSQDVLRDKLAQLKYDVLPGLFSLVDKIEDNAMLKPGTLSVPLMEKVKVLYDQLLYLPKKVIDFKTKGEELLEIEDHRFIELRLEMVYKRIDKANKALYKIQKAQAACTAFFELLKKHKTVHLSKLPLDVKQELINHYKLLKPYMTQLDIDLNQIIISNLVQPEEKEKKQDWYTFIGKSLQRFMRQPSADLIIKKEKELTDLITKDENSQLFHINLNKDLIDSVHKKANLALFPYSEKTNVYTLDETIPLQVEQGKDKKSRLTKAQFQRIQNAYLRFSQIINEQIKAKPERYEQNLDLSLLDTKLKKECQQLFKIFQPYITSIILPEFNDAEKRKVLQPYLSSIITSELKKSAKHFESYLSALFAQKTVKNIPSTELFLGLDKNIHTFIDHINFEWCNKSDFKKILMAYTRFAQIIKKQIERKPQLYGNNLLLTSLDEQAKEECRELYPIFQPFFKFAIPPKLRDSAQNFEEYLAALLANKPVEILEAPPSSLFLKLDEHVQDFLAKWQDKSQMYYDFAKVRFLDENESSALRSKREEEKRLRFKTVNGDNLLQNREELNADQALEVYQWYRNKHTKFLVVQNAYIQFIALLRKEIRTKPQIKGNMLLLNRIDPKVKDQCRNLYSIFQPFFICAVPPEMKKEALKLDKYLVAILSNNKISIKNAPSMRMFLDLDIHFQEFFADITQEWNRRTERFYNLAQKKFTQENRLTTLKPEPQTGREHYVIQHNNYSKCIHEFRQSLFGVTQLLNNAMQTALTPQGLQQSLPRVVDISPEGILNQAKETVNPQSSPPFPEMEDNNKRLAQSRQVCALKDIFNSLFHLEGIALELEKLNNKSAKSRYVYYLLNAYGHLNEIIKSSKRLAADPHLGLIARNLLDKAQELYATFQEHSDAYQVSPEQVPYGTTKVQYNALWYVLNAFYISPKHIRALKNTNFLTTKELNQLHLRAKKATLFIEDLINNSNSYFKLFLQTPRMIYLYQELTTKLNEFTTTSHDGIIDNLEKMRSTVFTPMLFEADLWENKLGLAPGALSGPLRQITDEFFKGLLHPLDLKSKKCIKLVCDEEPLKQRTSITKKRIRNVGKFLKKIDKEYQDIENLYHWYRVVTTPFEAFALTAPNLSKEDLEKAKVELNAAYKKALPKLTKLKRDKKVEIPPSQYPEDHQFDELCNFGLKAYDPHFTEIEALITASHHYYLGLKATYQMRLDTLKEKLSYLQDLVPIQKQEKLTFIKQFATESFGKHLEKMCNDNLSLQYTDSEYRAQLKAYLLKLKTEIVAKSETAEDIDLSINKLLQKEISKFEKKYYVDYHHLDEVFVALAQFKIYFKNSRIAIHKQSSLFESKETLYVKSKCINKLNEIATDTTLEVHERLRQIRAHVVKDPNFTRIILTHKQVNTFSFTYLKMCFFSLLEALNLYTPTRKKLLDQLNEAVKKPPEIGELTKRFGLFAPPQTPKEVEAKKYAAPAIPVSFS</sequence>